<dbReference type="InterPro" id="IPR038089">
    <property type="entry name" value="Med31_sf"/>
</dbReference>
<dbReference type="STRING" id="1280837.A0A316VDC3"/>
<keyword evidence="7 8" id="KW-0539">Nucleus</keyword>
<dbReference type="InterPro" id="IPR008831">
    <property type="entry name" value="Mediator_Med31"/>
</dbReference>
<protein>
    <recommendedName>
        <fullName evidence="3 8">Mediator of RNA polymerase II transcription subunit 31</fullName>
    </recommendedName>
</protein>
<reference evidence="9 10" key="1">
    <citation type="journal article" date="2018" name="Mol. Biol. Evol.">
        <title>Broad Genomic Sampling Reveals a Smut Pathogenic Ancestry of the Fungal Clade Ustilaginomycotina.</title>
        <authorList>
            <person name="Kijpornyongpan T."/>
            <person name="Mondo S.J."/>
            <person name="Barry K."/>
            <person name="Sandor L."/>
            <person name="Lee J."/>
            <person name="Lipzen A."/>
            <person name="Pangilinan J."/>
            <person name="LaButti K."/>
            <person name="Hainaut M."/>
            <person name="Henrissat B."/>
            <person name="Grigoriev I.V."/>
            <person name="Spatafora J.W."/>
            <person name="Aime M.C."/>
        </authorList>
    </citation>
    <scope>NUCLEOTIDE SEQUENCE [LARGE SCALE GENOMIC DNA]</scope>
    <source>
        <strain evidence="9 10">MCA 3882</strain>
    </source>
</reference>
<dbReference type="Pfam" id="PF05669">
    <property type="entry name" value="Med31"/>
    <property type="match status" value="1"/>
</dbReference>
<evidence type="ECO:0000256" key="5">
    <source>
        <dbReference type="ARBA" id="ARBA00023159"/>
    </source>
</evidence>
<keyword evidence="5 8" id="KW-0010">Activator</keyword>
<comment type="function">
    <text evidence="8">Component of the Mediator complex, a coactivator involved in the regulated transcription of nearly all RNA polymerase II-dependent genes. Mediator functions as a bridge to convey information from gene-specific regulatory proteins to the basal RNA polymerase II transcription machinery. Mediator is recruited to promoters by direct interactions with regulatory proteins and serves as a scaffold for the assembly of a functional preinitiation complex with RNA polymerase II and the general transcription factors.</text>
</comment>
<evidence type="ECO:0000256" key="4">
    <source>
        <dbReference type="ARBA" id="ARBA00023015"/>
    </source>
</evidence>
<dbReference type="FunCoup" id="A0A316VDC3">
    <property type="interactions" value="160"/>
</dbReference>
<dbReference type="GO" id="GO:0016592">
    <property type="term" value="C:mediator complex"/>
    <property type="evidence" value="ECO:0007669"/>
    <property type="project" value="InterPro"/>
</dbReference>
<keyword evidence="6 8" id="KW-0804">Transcription</keyword>
<comment type="subcellular location">
    <subcellularLocation>
        <location evidence="1 8">Nucleus</location>
    </subcellularLocation>
</comment>
<organism evidence="9 10">
    <name type="scientific">Meira miltonrushii</name>
    <dbReference type="NCBI Taxonomy" id="1280837"/>
    <lineage>
        <taxon>Eukaryota</taxon>
        <taxon>Fungi</taxon>
        <taxon>Dikarya</taxon>
        <taxon>Basidiomycota</taxon>
        <taxon>Ustilaginomycotina</taxon>
        <taxon>Exobasidiomycetes</taxon>
        <taxon>Exobasidiales</taxon>
        <taxon>Brachybasidiaceae</taxon>
        <taxon>Meira</taxon>
    </lineage>
</organism>
<dbReference type="GeneID" id="37021031"/>
<keyword evidence="4 8" id="KW-0805">Transcription regulation</keyword>
<gene>
    <name evidence="9" type="ORF">FA14DRAFT_161710</name>
</gene>
<comment type="similarity">
    <text evidence="2 8">Belongs to the Mediator complex subunit 31 family.</text>
</comment>
<dbReference type="EMBL" id="KZ819604">
    <property type="protein sequence ID" value="PWN34253.1"/>
    <property type="molecule type" value="Genomic_DNA"/>
</dbReference>
<dbReference type="AlphaFoldDB" id="A0A316VDC3"/>
<evidence type="ECO:0000256" key="1">
    <source>
        <dbReference type="ARBA" id="ARBA00004123"/>
    </source>
</evidence>
<sequence>MATTTTTDDVQPTPAGYYRHLNQHKFTIELELLSSLASPAYLTNLYTQGILNDATFIRYLAHLIKTWSAPQYVRFIRFPMALTFGRALCQSSAFRQIVGTDGWEHQVTHEMIAAWAGKFDQEQEVVGDASENDKGMIDVQITAPQDTDDMQVEIPPIKQEG</sequence>
<evidence type="ECO:0000313" key="10">
    <source>
        <dbReference type="Proteomes" id="UP000245771"/>
    </source>
</evidence>
<accession>A0A316VDC3</accession>
<dbReference type="OrthoDB" id="10257739at2759"/>
<evidence type="ECO:0000256" key="6">
    <source>
        <dbReference type="ARBA" id="ARBA00023163"/>
    </source>
</evidence>
<evidence type="ECO:0000313" key="9">
    <source>
        <dbReference type="EMBL" id="PWN34253.1"/>
    </source>
</evidence>
<proteinExistence type="inferred from homology"/>
<evidence type="ECO:0000256" key="7">
    <source>
        <dbReference type="ARBA" id="ARBA00023242"/>
    </source>
</evidence>
<dbReference type="Gene3D" id="1.10.10.1340">
    <property type="entry name" value="Mediator of RNA polymerase II, submodule Med31 (Soh1)"/>
    <property type="match status" value="1"/>
</dbReference>
<dbReference type="GO" id="GO:0003712">
    <property type="term" value="F:transcription coregulator activity"/>
    <property type="evidence" value="ECO:0007669"/>
    <property type="project" value="InterPro"/>
</dbReference>
<evidence type="ECO:0000256" key="2">
    <source>
        <dbReference type="ARBA" id="ARBA00006378"/>
    </source>
</evidence>
<dbReference type="Proteomes" id="UP000245771">
    <property type="component" value="Unassembled WGS sequence"/>
</dbReference>
<dbReference type="RefSeq" id="XP_025354555.1">
    <property type="nucleotide sequence ID" value="XM_025499250.1"/>
</dbReference>
<evidence type="ECO:0000256" key="8">
    <source>
        <dbReference type="RuleBase" id="RU364129"/>
    </source>
</evidence>
<comment type="subunit">
    <text evidence="8">Component of the Mediator complex.</text>
</comment>
<dbReference type="GO" id="GO:0006355">
    <property type="term" value="P:regulation of DNA-templated transcription"/>
    <property type="evidence" value="ECO:0007669"/>
    <property type="project" value="InterPro"/>
</dbReference>
<dbReference type="PANTHER" id="PTHR13186">
    <property type="entry name" value="MEDIATOR OF RNA POLYMERASE II TRANSCRIPTION SUBUNIT 31"/>
    <property type="match status" value="1"/>
</dbReference>
<name>A0A316VDC3_9BASI</name>
<keyword evidence="10" id="KW-1185">Reference proteome</keyword>
<dbReference type="InParanoid" id="A0A316VDC3"/>
<evidence type="ECO:0000256" key="3">
    <source>
        <dbReference type="ARBA" id="ARBA00019660"/>
    </source>
</evidence>